<sequence>MVAGIGNTAGRPSASSRDLKMLQHYKKPLLERRSASRLAPVGALAGPLALAMVASTGNTAGSPSASSRDLKMLLQ</sequence>
<proteinExistence type="predicted"/>
<gene>
    <name evidence="2" type="ORF">DU505_09955</name>
</gene>
<name>A0A368TZX1_9GAMM</name>
<reference evidence="2 3" key="1">
    <citation type="submission" date="2018-07" db="EMBL/GenBank/DDBJ databases">
        <title>Halomonas montanilacus sp. nov., isolated from Lake Pengyan on Tibetan Plateau.</title>
        <authorList>
            <person name="Lu H."/>
            <person name="Xing P."/>
            <person name="Wu Q."/>
        </authorList>
    </citation>
    <scope>NUCLEOTIDE SEQUENCE [LARGE SCALE GENOMIC DNA]</scope>
    <source>
        <strain evidence="2 3">PYC7W</strain>
    </source>
</reference>
<organism evidence="2 3">
    <name type="scientific">Billgrantia montanilacus</name>
    <dbReference type="NCBI Taxonomy" id="2282305"/>
    <lineage>
        <taxon>Bacteria</taxon>
        <taxon>Pseudomonadati</taxon>
        <taxon>Pseudomonadota</taxon>
        <taxon>Gammaproteobacteria</taxon>
        <taxon>Oceanospirillales</taxon>
        <taxon>Halomonadaceae</taxon>
        <taxon>Billgrantia</taxon>
    </lineage>
</organism>
<dbReference type="Proteomes" id="UP000252405">
    <property type="component" value="Unassembled WGS sequence"/>
</dbReference>
<comment type="caution">
    <text evidence="2">The sequence shown here is derived from an EMBL/GenBank/DDBJ whole genome shotgun (WGS) entry which is preliminary data.</text>
</comment>
<dbReference type="EMBL" id="QPII01000006">
    <property type="protein sequence ID" value="RCV89362.1"/>
    <property type="molecule type" value="Genomic_DNA"/>
</dbReference>
<feature type="compositionally biased region" description="Polar residues" evidence="1">
    <location>
        <begin position="56"/>
        <end position="67"/>
    </location>
</feature>
<accession>A0A368TZX1</accession>
<keyword evidence="3" id="KW-1185">Reference proteome</keyword>
<evidence type="ECO:0000313" key="3">
    <source>
        <dbReference type="Proteomes" id="UP000252405"/>
    </source>
</evidence>
<evidence type="ECO:0000256" key="1">
    <source>
        <dbReference type="SAM" id="MobiDB-lite"/>
    </source>
</evidence>
<protein>
    <submittedName>
        <fullName evidence="2">Uncharacterized protein</fullName>
    </submittedName>
</protein>
<feature type="region of interest" description="Disordered" evidence="1">
    <location>
        <begin position="56"/>
        <end position="75"/>
    </location>
</feature>
<dbReference type="AlphaFoldDB" id="A0A368TZX1"/>
<evidence type="ECO:0000313" key="2">
    <source>
        <dbReference type="EMBL" id="RCV89362.1"/>
    </source>
</evidence>